<evidence type="ECO:0008006" key="3">
    <source>
        <dbReference type="Google" id="ProtNLM"/>
    </source>
</evidence>
<accession>A0A1A9K6J8</accession>
<reference evidence="1 2" key="1">
    <citation type="submission" date="2016-05" db="EMBL/GenBank/DDBJ databases">
        <title>Genome Sequence of Pseudomonas citronellolis Strain SJTE-3, an Estrogens and Persistent Organic Pollutants degradation strain.</title>
        <authorList>
            <person name="Liang R."/>
        </authorList>
    </citation>
    <scope>NUCLEOTIDE SEQUENCE [LARGE SCALE GENOMIC DNA]</scope>
    <source>
        <strain evidence="1 2">SJTE-3</strain>
    </source>
</reference>
<evidence type="ECO:0000313" key="1">
    <source>
        <dbReference type="EMBL" id="ANI13089.1"/>
    </source>
</evidence>
<dbReference type="AlphaFoldDB" id="A0A1A9K6J8"/>
<dbReference type="EMBL" id="CP015878">
    <property type="protein sequence ID" value="ANI13089.1"/>
    <property type="molecule type" value="Genomic_DNA"/>
</dbReference>
<dbReference type="Proteomes" id="UP000077748">
    <property type="component" value="Chromosome"/>
</dbReference>
<proteinExistence type="predicted"/>
<protein>
    <recommendedName>
        <fullName evidence="3">Phage protein</fullName>
    </recommendedName>
</protein>
<dbReference type="RefSeq" id="WP_064581829.1">
    <property type="nucleotide sequence ID" value="NZ_CP015878.1"/>
</dbReference>
<gene>
    <name evidence="1" type="ORF">A9C11_03410</name>
</gene>
<name>A0A1A9K6J8_9PSED</name>
<organism evidence="1 2">
    <name type="scientific">Pseudomonas citronellolis</name>
    <dbReference type="NCBI Taxonomy" id="53408"/>
    <lineage>
        <taxon>Bacteria</taxon>
        <taxon>Pseudomonadati</taxon>
        <taxon>Pseudomonadota</taxon>
        <taxon>Gammaproteobacteria</taxon>
        <taxon>Pseudomonadales</taxon>
        <taxon>Pseudomonadaceae</taxon>
        <taxon>Pseudomonas</taxon>
    </lineage>
</organism>
<sequence length="172" mass="18793">MPDQELTLESLLAAVEQRLRAVLPEAVQILRGPLGTATPQLPALLLEYAALAPGRDPGTGETALLCRLQARLLLQRDDAEAEVLALQLASLIAVLLRAQTWDLPLEPAGFVQARPEANEAYRVWLLEWDQPLLLGTPEWPWEDLPPGSLLLGIEPQTGPGHEADYFAPEDLA</sequence>
<evidence type="ECO:0000313" key="2">
    <source>
        <dbReference type="Proteomes" id="UP000077748"/>
    </source>
</evidence>